<reference evidence="13" key="1">
    <citation type="submission" date="2023-07" db="EMBL/GenBank/DDBJ databases">
        <title>30 novel species of actinomycetes from the DSMZ collection.</title>
        <authorList>
            <person name="Nouioui I."/>
        </authorList>
    </citation>
    <scope>NUCLEOTIDE SEQUENCE [LARGE SCALE GENOMIC DNA]</scope>
    <source>
        <strain evidence="13">DSM 41699</strain>
    </source>
</reference>
<feature type="region of interest" description="Disordered" evidence="10">
    <location>
        <begin position="447"/>
        <end position="498"/>
    </location>
</feature>
<evidence type="ECO:0000256" key="1">
    <source>
        <dbReference type="ARBA" id="ARBA00004162"/>
    </source>
</evidence>
<evidence type="ECO:0000256" key="9">
    <source>
        <dbReference type="ARBA" id="ARBA00023136"/>
    </source>
</evidence>
<keyword evidence="3" id="KW-1003">Cell membrane</keyword>
<name>A0ABU2TU04_9ACTN</name>
<keyword evidence="9 11" id="KW-0472">Membrane</keyword>
<proteinExistence type="inferred from homology"/>
<keyword evidence="6" id="KW-0378">Hydrolase</keyword>
<evidence type="ECO:0000256" key="10">
    <source>
        <dbReference type="SAM" id="MobiDB-lite"/>
    </source>
</evidence>
<sequence>MQTRRDHMQAYQFAMGRLATALVSGDPGRGDSPTKRAALGTFFGAGIVVLLCAGFLIYGKLSPVTTEAWREPGSIVVEKETGNRYLYLDGQLRPVRNYASALLLTGHGTVRTVQAKALADVAHGAPVGIGGAPDSLPTPATLLPSTWTDCLRPDLTSGRVIDFAPGDRSAAFPSGRQLLLKAPDGKRYVLWQGTKYPVPSDSTLIALGLDGDRPIAAPAAWLAAVPTGAVLAPAKIDGTGRAGGKVAGQPAAVGQLFTTSAAGAKRSYVMTGDGVAPVSATEAALLAAQHGAPAPREVSATDIAAAQVSADQSLTNALPDVLNAPAADTSAQAVCLRETTRGTQLKATVVVEGGAAATGSGQVLVPPSHGVYAVDQQQVAARAPHPLTYLITDRGIAYPLGDSAAAQDLGIGGASAVPLPETLLAVLPRGPVLGRTVAALTVKAAAQDGSSADSPSSAGGSGSAQSSPAKGVGHAAGTAPVPSVSADPSPSGHSARVG</sequence>
<dbReference type="Pfam" id="PF05108">
    <property type="entry name" value="T7SS_ESX1_EccB"/>
    <property type="match status" value="1"/>
</dbReference>
<feature type="transmembrane region" description="Helical" evidence="11">
    <location>
        <begin position="37"/>
        <end position="58"/>
    </location>
</feature>
<keyword evidence="7" id="KW-0067">ATP-binding</keyword>
<evidence type="ECO:0000256" key="11">
    <source>
        <dbReference type="SAM" id="Phobius"/>
    </source>
</evidence>
<dbReference type="PANTHER" id="PTHR40765:SF2">
    <property type="entry name" value="ESX-2 SECRETION SYSTEM ATPASE ECCB2"/>
    <property type="match status" value="1"/>
</dbReference>
<evidence type="ECO:0000256" key="3">
    <source>
        <dbReference type="ARBA" id="ARBA00022475"/>
    </source>
</evidence>
<dbReference type="InterPro" id="IPR044857">
    <property type="entry name" value="T7SS_EccB_R1"/>
</dbReference>
<evidence type="ECO:0000256" key="5">
    <source>
        <dbReference type="ARBA" id="ARBA00022741"/>
    </source>
</evidence>
<comment type="similarity">
    <text evidence="2">Belongs to the EccB family.</text>
</comment>
<evidence type="ECO:0000256" key="7">
    <source>
        <dbReference type="ARBA" id="ARBA00022840"/>
    </source>
</evidence>
<keyword evidence="4 11" id="KW-0812">Transmembrane</keyword>
<accession>A0ABU2TU04</accession>
<dbReference type="EMBL" id="JAVREY010000015">
    <property type="protein sequence ID" value="MDT0464432.1"/>
    <property type="molecule type" value="Genomic_DNA"/>
</dbReference>
<evidence type="ECO:0000256" key="4">
    <source>
        <dbReference type="ARBA" id="ARBA00022692"/>
    </source>
</evidence>
<keyword evidence="8 11" id="KW-1133">Transmembrane helix</keyword>
<evidence type="ECO:0000256" key="6">
    <source>
        <dbReference type="ARBA" id="ARBA00022801"/>
    </source>
</evidence>
<dbReference type="Gene3D" id="2.40.50.910">
    <property type="entry name" value="Type VII secretion system EccB, repeat 3 domain"/>
    <property type="match status" value="1"/>
</dbReference>
<dbReference type="InterPro" id="IPR042485">
    <property type="entry name" value="T7SS_EccB_R3"/>
</dbReference>
<feature type="compositionally biased region" description="Low complexity" evidence="10">
    <location>
        <begin position="447"/>
        <end position="471"/>
    </location>
</feature>
<evidence type="ECO:0000313" key="13">
    <source>
        <dbReference type="Proteomes" id="UP001183809"/>
    </source>
</evidence>
<comment type="caution">
    <text evidence="12">The sequence shown here is derived from an EMBL/GenBank/DDBJ whole genome shotgun (WGS) entry which is preliminary data.</text>
</comment>
<comment type="subcellular location">
    <subcellularLocation>
        <location evidence="1">Cell membrane</location>
        <topology evidence="1">Single-pass membrane protein</topology>
    </subcellularLocation>
</comment>
<keyword evidence="13" id="KW-1185">Reference proteome</keyword>
<protein>
    <submittedName>
        <fullName evidence="12">Type VII secretion protein EccB</fullName>
    </submittedName>
</protein>
<gene>
    <name evidence="12" type="primary">eccB</name>
    <name evidence="12" type="ORF">RM764_15595</name>
</gene>
<dbReference type="NCBIfam" id="TIGR03919">
    <property type="entry name" value="T7SS_EccB"/>
    <property type="match status" value="1"/>
</dbReference>
<dbReference type="Gene3D" id="3.30.2390.20">
    <property type="entry name" value="Type VII secretion system EccB, repeat 1 domain"/>
    <property type="match status" value="1"/>
</dbReference>
<dbReference type="InterPro" id="IPR007795">
    <property type="entry name" value="T7SS_EccB"/>
</dbReference>
<keyword evidence="5" id="KW-0547">Nucleotide-binding</keyword>
<evidence type="ECO:0000256" key="8">
    <source>
        <dbReference type="ARBA" id="ARBA00022989"/>
    </source>
</evidence>
<evidence type="ECO:0000256" key="2">
    <source>
        <dbReference type="ARBA" id="ARBA00008149"/>
    </source>
</evidence>
<evidence type="ECO:0000313" key="12">
    <source>
        <dbReference type="EMBL" id="MDT0464432.1"/>
    </source>
</evidence>
<feature type="compositionally biased region" description="Low complexity" evidence="10">
    <location>
        <begin position="479"/>
        <end position="491"/>
    </location>
</feature>
<dbReference type="PANTHER" id="PTHR40765">
    <property type="entry name" value="ESX-2 SECRETION SYSTEM ATPASE ECCB2"/>
    <property type="match status" value="1"/>
</dbReference>
<dbReference type="RefSeq" id="WP_311695622.1">
    <property type="nucleotide sequence ID" value="NZ_JAVREY010000015.1"/>
</dbReference>
<dbReference type="Proteomes" id="UP001183809">
    <property type="component" value="Unassembled WGS sequence"/>
</dbReference>
<organism evidence="12 13">
    <name type="scientific">Streptomyces gibsoniae</name>
    <dbReference type="NCBI Taxonomy" id="3075529"/>
    <lineage>
        <taxon>Bacteria</taxon>
        <taxon>Bacillati</taxon>
        <taxon>Actinomycetota</taxon>
        <taxon>Actinomycetes</taxon>
        <taxon>Kitasatosporales</taxon>
        <taxon>Streptomycetaceae</taxon>
        <taxon>Streptomyces</taxon>
    </lineage>
</organism>